<dbReference type="RefSeq" id="WP_190761921.1">
    <property type="nucleotide sequence ID" value="NZ_JACXLD010000001.1"/>
</dbReference>
<organism evidence="17 18">
    <name type="scientific">Spongiibacter pelagi</name>
    <dbReference type="NCBI Taxonomy" id="2760804"/>
    <lineage>
        <taxon>Bacteria</taxon>
        <taxon>Pseudomonadati</taxon>
        <taxon>Pseudomonadota</taxon>
        <taxon>Gammaproteobacteria</taxon>
        <taxon>Cellvibrionales</taxon>
        <taxon>Spongiibacteraceae</taxon>
        <taxon>Spongiibacter</taxon>
    </lineage>
</organism>
<feature type="domain" description="TonB-dependent receptor plug" evidence="16">
    <location>
        <begin position="47"/>
        <end position="152"/>
    </location>
</feature>
<evidence type="ECO:0000256" key="12">
    <source>
        <dbReference type="RuleBase" id="RU003357"/>
    </source>
</evidence>
<dbReference type="InterPro" id="IPR000531">
    <property type="entry name" value="Beta-barrel_TonB"/>
</dbReference>
<evidence type="ECO:0000256" key="4">
    <source>
        <dbReference type="ARBA" id="ARBA00022496"/>
    </source>
</evidence>
<dbReference type="PROSITE" id="PS52016">
    <property type="entry name" value="TONB_DEPENDENT_REC_3"/>
    <property type="match status" value="1"/>
</dbReference>
<keyword evidence="9 11" id="KW-0472">Membrane</keyword>
<evidence type="ECO:0000256" key="13">
    <source>
        <dbReference type="SAM" id="MobiDB-lite"/>
    </source>
</evidence>
<evidence type="ECO:0000256" key="2">
    <source>
        <dbReference type="ARBA" id="ARBA00022448"/>
    </source>
</evidence>
<accession>A0A927BY46</accession>
<reference evidence="17" key="1">
    <citation type="submission" date="2020-09" db="EMBL/GenBank/DDBJ databases">
        <authorList>
            <person name="Yoon J.-W."/>
        </authorList>
    </citation>
    <scope>NUCLEOTIDE SEQUENCE</scope>
    <source>
        <strain evidence="17">KMU-158</strain>
    </source>
</reference>
<protein>
    <submittedName>
        <fullName evidence="17">TonB-dependent receptor</fullName>
    </submittedName>
</protein>
<feature type="region of interest" description="Disordered" evidence="13">
    <location>
        <begin position="593"/>
        <end position="616"/>
    </location>
</feature>
<dbReference type="Pfam" id="PF00593">
    <property type="entry name" value="TonB_dep_Rec_b-barrel"/>
    <property type="match status" value="1"/>
</dbReference>
<feature type="signal peptide" evidence="14">
    <location>
        <begin position="1"/>
        <end position="29"/>
    </location>
</feature>
<evidence type="ECO:0000313" key="18">
    <source>
        <dbReference type="Proteomes" id="UP000610558"/>
    </source>
</evidence>
<keyword evidence="17" id="KW-0675">Receptor</keyword>
<evidence type="ECO:0000256" key="10">
    <source>
        <dbReference type="ARBA" id="ARBA00023237"/>
    </source>
</evidence>
<keyword evidence="18" id="KW-1185">Reference proteome</keyword>
<evidence type="ECO:0000256" key="5">
    <source>
        <dbReference type="ARBA" id="ARBA00022692"/>
    </source>
</evidence>
<dbReference type="SUPFAM" id="SSF56935">
    <property type="entry name" value="Porins"/>
    <property type="match status" value="1"/>
</dbReference>
<keyword evidence="14" id="KW-0732">Signal</keyword>
<comment type="caution">
    <text evidence="17">The sequence shown here is derived from an EMBL/GenBank/DDBJ whole genome shotgun (WGS) entry which is preliminary data.</text>
</comment>
<feature type="domain" description="TonB-dependent receptor-like beta-barrel" evidence="15">
    <location>
        <begin position="329"/>
        <end position="816"/>
    </location>
</feature>
<keyword evidence="10 11" id="KW-0998">Cell outer membrane</keyword>
<dbReference type="Proteomes" id="UP000610558">
    <property type="component" value="Unassembled WGS sequence"/>
</dbReference>
<sequence length="858" mass="93532">MQKNNYALQGIAAAALAASSSAFTPNALAAPVLEEVVVTAQLREQSLQDVPVSVSAIGGEKMMESGLSKIEDLSAYVPNFTMSESGIGTDIFIRGIGSGENQGFEQSVGMYVDGISYSRAQLARAPFLDLARVEVLRGPQNILLGKNSVAGAISISTADPTDQFEGSTQVTYEPDVGERIVDLVLSGPMTDSMGYRFAVRARQQDGHIYNLVLDRDEAEREELTLRGKLKWDIRDDLSASFKVELGSFDVDGRASEIITNYPSTSTVPFFAGRTYGEIMYDTQFPGAGGAGLGALAGLLPQQVLDVLQVQGTGDIINIQGDPGVLNNVADRKRHSNGDYSYNDTQNFTAKVDWYYGDHLFTSITGIMAYQYEEDCDCDFTGAPLFQVLFDEEYKQFSQEFRWISPAGEKVEYIAGAYFHKSALDFYDTIYLPSDIIPQLVNAADLTEGGARGDNDPAAGSSSAFEVLGIGDAGNALRGIRTPRYFTSDSLIASGFMQATWNLDEYWRLTLGGRYTWENKEGSRKMDFAFEDGTIQPLGEVDTAAAVSFAAERHSLKGERQESQFAPLLNIQWDVSGDMMAYFSASRGFKSGGFDARSNASPSADPTPINPNAPTGTNQRVLIGSFEYEEEQATTYEIGTKMTLLEGAAELNVALFRTEFEDLQVSIFDGTLGFNVGNAASALSQGLELDGRMALTENLVLSGGLAFLDFEFGEHLFGTCKQDEAPTNPNGVNCDYSGKTNQYVADYSGNLLLAYERPITKSLMLRANLDAVFTDEYYTSQNLDDRVKQDAYIQYNGRLAVSSLDGDWELALLGKNLTDELIIIYSADAPTGKTITGATAHHAFINAPRTFALQASYRW</sequence>
<evidence type="ECO:0000259" key="16">
    <source>
        <dbReference type="Pfam" id="PF07715"/>
    </source>
</evidence>
<evidence type="ECO:0000256" key="14">
    <source>
        <dbReference type="SAM" id="SignalP"/>
    </source>
</evidence>
<dbReference type="AlphaFoldDB" id="A0A927BY46"/>
<proteinExistence type="inferred from homology"/>
<name>A0A927BY46_9GAMM</name>
<keyword evidence="3 11" id="KW-1134">Transmembrane beta strand</keyword>
<keyword evidence="6" id="KW-0408">Iron</keyword>
<evidence type="ECO:0000256" key="1">
    <source>
        <dbReference type="ARBA" id="ARBA00004571"/>
    </source>
</evidence>
<feature type="compositionally biased region" description="Polar residues" evidence="13">
    <location>
        <begin position="597"/>
        <end position="616"/>
    </location>
</feature>
<evidence type="ECO:0000256" key="3">
    <source>
        <dbReference type="ARBA" id="ARBA00022452"/>
    </source>
</evidence>
<dbReference type="PANTHER" id="PTHR32552">
    <property type="entry name" value="FERRICHROME IRON RECEPTOR-RELATED"/>
    <property type="match status" value="1"/>
</dbReference>
<comment type="similarity">
    <text evidence="11 12">Belongs to the TonB-dependent receptor family.</text>
</comment>
<evidence type="ECO:0000259" key="15">
    <source>
        <dbReference type="Pfam" id="PF00593"/>
    </source>
</evidence>
<evidence type="ECO:0000256" key="6">
    <source>
        <dbReference type="ARBA" id="ARBA00023004"/>
    </source>
</evidence>
<dbReference type="InterPro" id="IPR039426">
    <property type="entry name" value="TonB-dep_rcpt-like"/>
</dbReference>
<dbReference type="EMBL" id="JACXLD010000001">
    <property type="protein sequence ID" value="MBD2857699.1"/>
    <property type="molecule type" value="Genomic_DNA"/>
</dbReference>
<dbReference type="InterPro" id="IPR012910">
    <property type="entry name" value="Plug_dom"/>
</dbReference>
<evidence type="ECO:0000256" key="9">
    <source>
        <dbReference type="ARBA" id="ARBA00023136"/>
    </source>
</evidence>
<comment type="subcellular location">
    <subcellularLocation>
        <location evidence="1 11">Cell outer membrane</location>
        <topology evidence="1 11">Multi-pass membrane protein</topology>
    </subcellularLocation>
</comment>
<keyword evidence="4" id="KW-0410">Iron transport</keyword>
<dbReference type="Gene3D" id="2.40.170.20">
    <property type="entry name" value="TonB-dependent receptor, beta-barrel domain"/>
    <property type="match status" value="2"/>
</dbReference>
<evidence type="ECO:0000313" key="17">
    <source>
        <dbReference type="EMBL" id="MBD2857699.1"/>
    </source>
</evidence>
<dbReference type="PANTHER" id="PTHR32552:SF81">
    <property type="entry name" value="TONB-DEPENDENT OUTER MEMBRANE RECEPTOR"/>
    <property type="match status" value="1"/>
</dbReference>
<keyword evidence="8 12" id="KW-0798">TonB box</keyword>
<keyword evidence="7" id="KW-0406">Ion transport</keyword>
<dbReference type="Pfam" id="PF07715">
    <property type="entry name" value="Plug"/>
    <property type="match status" value="1"/>
</dbReference>
<evidence type="ECO:0000256" key="8">
    <source>
        <dbReference type="ARBA" id="ARBA00023077"/>
    </source>
</evidence>
<keyword evidence="5 11" id="KW-0812">Transmembrane</keyword>
<keyword evidence="2 11" id="KW-0813">Transport</keyword>
<dbReference type="InterPro" id="IPR036942">
    <property type="entry name" value="Beta-barrel_TonB_sf"/>
</dbReference>
<evidence type="ECO:0000256" key="11">
    <source>
        <dbReference type="PROSITE-ProRule" id="PRU01360"/>
    </source>
</evidence>
<dbReference type="GO" id="GO:0009279">
    <property type="term" value="C:cell outer membrane"/>
    <property type="evidence" value="ECO:0007669"/>
    <property type="project" value="UniProtKB-SubCell"/>
</dbReference>
<dbReference type="GO" id="GO:0006826">
    <property type="term" value="P:iron ion transport"/>
    <property type="evidence" value="ECO:0007669"/>
    <property type="project" value="UniProtKB-KW"/>
</dbReference>
<evidence type="ECO:0000256" key="7">
    <source>
        <dbReference type="ARBA" id="ARBA00023065"/>
    </source>
</evidence>
<gene>
    <name evidence="17" type="ORF">IB286_01680</name>
</gene>
<feature type="chain" id="PRO_5037633381" evidence="14">
    <location>
        <begin position="30"/>
        <end position="858"/>
    </location>
</feature>